<dbReference type="EMBL" id="BSNK01000001">
    <property type="protein sequence ID" value="GLQ23225.1"/>
    <property type="molecule type" value="Genomic_DNA"/>
</dbReference>
<dbReference type="RefSeq" id="WP_284388423.1">
    <property type="nucleotide sequence ID" value="NZ_BSNK01000001.1"/>
</dbReference>
<keyword evidence="1" id="KW-0472">Membrane</keyword>
<evidence type="ECO:0000313" key="3">
    <source>
        <dbReference type="EMBL" id="GLQ23225.1"/>
    </source>
</evidence>
<keyword evidence="1" id="KW-0812">Transmembrane</keyword>
<evidence type="ECO:0000256" key="1">
    <source>
        <dbReference type="SAM" id="Phobius"/>
    </source>
</evidence>
<dbReference type="SUPFAM" id="SSF47413">
    <property type="entry name" value="lambda repressor-like DNA-binding domains"/>
    <property type="match status" value="1"/>
</dbReference>
<dbReference type="PROSITE" id="PS50943">
    <property type="entry name" value="HTH_CROC1"/>
    <property type="match status" value="1"/>
</dbReference>
<dbReference type="Pfam" id="PF13560">
    <property type="entry name" value="HTH_31"/>
    <property type="match status" value="1"/>
</dbReference>
<accession>A0ABQ5V987</accession>
<feature type="domain" description="HTH cro/C1-type" evidence="2">
    <location>
        <begin position="7"/>
        <end position="61"/>
    </location>
</feature>
<sequence length="237" mass="26356">MKFGEYLRERRRTLGWTQPEAASKVSIEQSYLSKLETGKAYPSDDMFQRLIAAYDLETSDVLQALSPAEADRLDGIDTVRQARLTQNGKTMTASRQWLLSGVSALFVGGALLGLTRLGPAQSDVQFTYQSTGIILPGESMDVFGDLDAKLDLDAVETAKRDALIARVDDQTQLIKTFKGPSFVENLDDGKRVWRLVGGTEVKTKNRYGWANVPGFMFILGGLGCFFVSWRWPQSSKR</sequence>
<dbReference type="Proteomes" id="UP001161391">
    <property type="component" value="Unassembled WGS sequence"/>
</dbReference>
<protein>
    <recommendedName>
        <fullName evidence="2">HTH cro/C1-type domain-containing protein</fullName>
    </recommendedName>
</protein>
<keyword evidence="4" id="KW-1185">Reference proteome</keyword>
<dbReference type="InterPro" id="IPR001387">
    <property type="entry name" value="Cro/C1-type_HTH"/>
</dbReference>
<feature type="transmembrane region" description="Helical" evidence="1">
    <location>
        <begin position="97"/>
        <end position="117"/>
    </location>
</feature>
<evidence type="ECO:0000313" key="4">
    <source>
        <dbReference type="Proteomes" id="UP001161391"/>
    </source>
</evidence>
<proteinExistence type="predicted"/>
<gene>
    <name evidence="3" type="ORF">GCM10007853_10990</name>
</gene>
<reference evidence="3" key="1">
    <citation type="journal article" date="2014" name="Int. J. Syst. Evol. Microbiol.">
        <title>Complete genome of a new Firmicutes species belonging to the dominant human colonic microbiota ('Ruminococcus bicirculans') reveals two chromosomes and a selective capacity to utilize plant glucans.</title>
        <authorList>
            <consortium name="NISC Comparative Sequencing Program"/>
            <person name="Wegmann U."/>
            <person name="Louis P."/>
            <person name="Goesmann A."/>
            <person name="Henrissat B."/>
            <person name="Duncan S.H."/>
            <person name="Flint H.J."/>
        </authorList>
    </citation>
    <scope>NUCLEOTIDE SEQUENCE</scope>
    <source>
        <strain evidence="3">NBRC 108219</strain>
    </source>
</reference>
<organism evidence="3 4">
    <name type="scientific">Algimonas ampicilliniresistens</name>
    <dbReference type="NCBI Taxonomy" id="1298735"/>
    <lineage>
        <taxon>Bacteria</taxon>
        <taxon>Pseudomonadati</taxon>
        <taxon>Pseudomonadota</taxon>
        <taxon>Alphaproteobacteria</taxon>
        <taxon>Maricaulales</taxon>
        <taxon>Robiginitomaculaceae</taxon>
        <taxon>Algimonas</taxon>
    </lineage>
</organism>
<keyword evidence="1" id="KW-1133">Transmembrane helix</keyword>
<feature type="transmembrane region" description="Helical" evidence="1">
    <location>
        <begin position="212"/>
        <end position="231"/>
    </location>
</feature>
<dbReference type="CDD" id="cd00093">
    <property type="entry name" value="HTH_XRE"/>
    <property type="match status" value="1"/>
</dbReference>
<name>A0ABQ5V987_9PROT</name>
<evidence type="ECO:0000259" key="2">
    <source>
        <dbReference type="PROSITE" id="PS50943"/>
    </source>
</evidence>
<reference evidence="3" key="2">
    <citation type="submission" date="2023-01" db="EMBL/GenBank/DDBJ databases">
        <title>Draft genome sequence of Algimonas ampicilliniresistens strain NBRC 108219.</title>
        <authorList>
            <person name="Sun Q."/>
            <person name="Mori K."/>
        </authorList>
    </citation>
    <scope>NUCLEOTIDE SEQUENCE</scope>
    <source>
        <strain evidence="3">NBRC 108219</strain>
    </source>
</reference>
<comment type="caution">
    <text evidence="3">The sequence shown here is derived from an EMBL/GenBank/DDBJ whole genome shotgun (WGS) entry which is preliminary data.</text>
</comment>
<dbReference type="SMART" id="SM00530">
    <property type="entry name" value="HTH_XRE"/>
    <property type="match status" value="1"/>
</dbReference>
<dbReference type="Gene3D" id="1.10.260.40">
    <property type="entry name" value="lambda repressor-like DNA-binding domains"/>
    <property type="match status" value="1"/>
</dbReference>
<dbReference type="InterPro" id="IPR010982">
    <property type="entry name" value="Lambda_DNA-bd_dom_sf"/>
</dbReference>